<dbReference type="Gene3D" id="2.180.10.10">
    <property type="entry name" value="RHS repeat-associated core"/>
    <property type="match status" value="1"/>
</dbReference>
<accession>A0A937KCK5</accession>
<organism evidence="2 3">
    <name type="scientific">Fulvivirga marina</name>
    <dbReference type="NCBI Taxonomy" id="2494733"/>
    <lineage>
        <taxon>Bacteria</taxon>
        <taxon>Pseudomonadati</taxon>
        <taxon>Bacteroidota</taxon>
        <taxon>Cytophagia</taxon>
        <taxon>Cytophagales</taxon>
        <taxon>Fulvivirgaceae</taxon>
        <taxon>Fulvivirga</taxon>
    </lineage>
</organism>
<keyword evidence="3" id="KW-1185">Reference proteome</keyword>
<feature type="compositionally biased region" description="Basic and acidic residues" evidence="1">
    <location>
        <begin position="238"/>
        <end position="249"/>
    </location>
</feature>
<dbReference type="AlphaFoldDB" id="A0A937KCK5"/>
<dbReference type="InterPro" id="IPR022385">
    <property type="entry name" value="Rhs_assc_core"/>
</dbReference>
<proteinExistence type="predicted"/>
<protein>
    <recommendedName>
        <fullName evidence="4">RHS repeat-associated core domain-containing protein</fullName>
    </recommendedName>
</protein>
<feature type="region of interest" description="Disordered" evidence="1">
    <location>
        <begin position="178"/>
        <end position="278"/>
    </location>
</feature>
<sequence>MTKYRTYDYTTGRFMQVDPLTDQAGQEIYTPYQYSFNNPIRYNDPYGDCPKCWALAKGFVDFANGAVNAVASNNTTVVGADGTVLVQGFKREERGSTAFRIGQKFGDALSVGQGAIEVGLGAGAAGGSATGGVVTSSTGVGAVVGTAGAIGGIVISAHGANTMYNGFNNMLNADGNSNEGGRYAPTDENGNKPGLSKDQTGKPTADPEATGPRTTLGTREGRKGTYTQGAEFDGDGNLIKKVEHTDHGRPQNHPNPHQHWWQGDQGGWSDPKKLDNNP</sequence>
<dbReference type="NCBIfam" id="TIGR03696">
    <property type="entry name" value="Rhs_assc_core"/>
    <property type="match status" value="1"/>
</dbReference>
<comment type="caution">
    <text evidence="2">The sequence shown here is derived from an EMBL/GenBank/DDBJ whole genome shotgun (WGS) entry which is preliminary data.</text>
</comment>
<evidence type="ECO:0000313" key="2">
    <source>
        <dbReference type="EMBL" id="MBL6447617.1"/>
    </source>
</evidence>
<name>A0A937KCK5_9BACT</name>
<evidence type="ECO:0008006" key="4">
    <source>
        <dbReference type="Google" id="ProtNLM"/>
    </source>
</evidence>
<dbReference type="Proteomes" id="UP000614216">
    <property type="component" value="Unassembled WGS sequence"/>
</dbReference>
<evidence type="ECO:0000313" key="3">
    <source>
        <dbReference type="Proteomes" id="UP000614216"/>
    </source>
</evidence>
<gene>
    <name evidence="2" type="ORF">JMN32_14965</name>
</gene>
<evidence type="ECO:0000256" key="1">
    <source>
        <dbReference type="SAM" id="MobiDB-lite"/>
    </source>
</evidence>
<dbReference type="EMBL" id="JAEUGD010000047">
    <property type="protein sequence ID" value="MBL6447617.1"/>
    <property type="molecule type" value="Genomic_DNA"/>
</dbReference>
<reference evidence="2" key="1">
    <citation type="submission" date="2021-01" db="EMBL/GenBank/DDBJ databases">
        <title>Fulvivirga kasyanovii gen. nov., sp nov., a novel member of the phylum Bacteroidetes isolated from seawater in a mussel farm.</title>
        <authorList>
            <person name="Zhao L.-H."/>
            <person name="Wang Z.-J."/>
        </authorList>
    </citation>
    <scope>NUCLEOTIDE SEQUENCE</scope>
    <source>
        <strain evidence="2">29W222</strain>
    </source>
</reference>